<evidence type="ECO:0000313" key="3">
    <source>
        <dbReference type="Proteomes" id="UP000564677"/>
    </source>
</evidence>
<dbReference type="PANTHER" id="PTHR32063">
    <property type="match status" value="1"/>
</dbReference>
<keyword evidence="1" id="KW-0812">Transmembrane</keyword>
<proteinExistence type="predicted"/>
<keyword evidence="1" id="KW-1133">Transmembrane helix</keyword>
<accession>A0A7X5V3N4</accession>
<protein>
    <submittedName>
        <fullName evidence="2">Cu/Ag efflux pump CusA</fullName>
    </submittedName>
</protein>
<dbReference type="Gene3D" id="1.20.1640.10">
    <property type="entry name" value="Multidrug efflux transporter AcrB transmembrane domain"/>
    <property type="match status" value="1"/>
</dbReference>
<name>A0A7X5V3N4_9SPHN</name>
<keyword evidence="3" id="KW-1185">Reference proteome</keyword>
<dbReference type="Proteomes" id="UP000564677">
    <property type="component" value="Unassembled WGS sequence"/>
</dbReference>
<dbReference type="SUPFAM" id="SSF82866">
    <property type="entry name" value="Multidrug efflux transporter AcrB transmembrane domain"/>
    <property type="match status" value="1"/>
</dbReference>
<evidence type="ECO:0000256" key="1">
    <source>
        <dbReference type="SAM" id="Phobius"/>
    </source>
</evidence>
<feature type="transmembrane region" description="Helical" evidence="1">
    <location>
        <begin position="48"/>
        <end position="70"/>
    </location>
</feature>
<comment type="caution">
    <text evidence="2">The sequence shown here is derived from an EMBL/GenBank/DDBJ whole genome shotgun (WGS) entry which is preliminary data.</text>
</comment>
<dbReference type="AlphaFoldDB" id="A0A7X5V3N4"/>
<reference evidence="2 3" key="1">
    <citation type="submission" date="2020-03" db="EMBL/GenBank/DDBJ databases">
        <title>Genomic Encyclopedia of Type Strains, Phase IV (KMG-IV): sequencing the most valuable type-strain genomes for metagenomic binning, comparative biology and taxonomic classification.</title>
        <authorList>
            <person name="Goeker M."/>
        </authorList>
    </citation>
    <scope>NUCLEOTIDE SEQUENCE [LARGE SCALE GENOMIC DNA]</scope>
    <source>
        <strain evidence="2 3">DSM 4733</strain>
    </source>
</reference>
<dbReference type="PANTHER" id="PTHR32063:SF24">
    <property type="entry name" value="CATION EFFLUX SYSTEM (ACRB_ACRD_ACRF FAMILY)"/>
    <property type="match status" value="1"/>
</dbReference>
<keyword evidence="1" id="KW-0472">Membrane</keyword>
<dbReference type="Pfam" id="PF00873">
    <property type="entry name" value="ACR_tran"/>
    <property type="match status" value="1"/>
</dbReference>
<gene>
    <name evidence="2" type="ORF">FHR20_004233</name>
</gene>
<feature type="transmembrane region" description="Helical" evidence="1">
    <location>
        <begin position="76"/>
        <end position="102"/>
    </location>
</feature>
<evidence type="ECO:0000313" key="2">
    <source>
        <dbReference type="EMBL" id="NIJ67251.1"/>
    </source>
</evidence>
<dbReference type="GO" id="GO:0005886">
    <property type="term" value="C:plasma membrane"/>
    <property type="evidence" value="ECO:0007669"/>
    <property type="project" value="TreeGrafter"/>
</dbReference>
<dbReference type="GO" id="GO:0042910">
    <property type="term" value="F:xenobiotic transmembrane transporter activity"/>
    <property type="evidence" value="ECO:0007669"/>
    <property type="project" value="TreeGrafter"/>
</dbReference>
<dbReference type="EMBL" id="JAASQV010000006">
    <property type="protein sequence ID" value="NIJ67251.1"/>
    <property type="molecule type" value="Genomic_DNA"/>
</dbReference>
<organism evidence="2 3">
    <name type="scientific">Sphingomonas leidyi</name>
    <dbReference type="NCBI Taxonomy" id="68569"/>
    <lineage>
        <taxon>Bacteria</taxon>
        <taxon>Pseudomonadati</taxon>
        <taxon>Pseudomonadota</taxon>
        <taxon>Alphaproteobacteria</taxon>
        <taxon>Sphingomonadales</taxon>
        <taxon>Sphingomonadaceae</taxon>
        <taxon>Sphingomonas</taxon>
    </lineage>
</organism>
<dbReference type="InterPro" id="IPR001036">
    <property type="entry name" value="Acrflvin-R"/>
</dbReference>
<sequence>MIDMIVDKRLLGAGDDLVMMSAIGKHLEDGQDEEQAIADGAMERVRPVLMTAMVASLGLLPMALATGTGAAVQRPLAIVVIGGLITSTVLTLLVLPAITAWVSRLRPRRRTDTALSSA</sequence>